<dbReference type="InterPro" id="IPR041664">
    <property type="entry name" value="AAA_16"/>
</dbReference>
<keyword evidence="5" id="KW-1185">Reference proteome</keyword>
<dbReference type="PIRSF" id="PIRSF001767">
    <property type="entry name" value="Cdc6"/>
    <property type="match status" value="1"/>
</dbReference>
<sequence length="750" mass="82851">MSVKGQENAVDRIEELNGPETFSKSNHPKMTGNPKVQEPVIELSSEDEYSDRLSAPRVRKVRSLRRQSYSQLPEESDFELESEPESEEYEDYSLKKNRRPTSKASKRKISNLKLGSVTLKRRLVSLDEFPITMRRTPTKSCTPVRRKRIVLALNTTPTKTAITFSESPSKSHRPLVTTTNINSIYTRAKALFQRGSQLRNIIGREAERKTIMEFFSTCLGFKGHGALCLTGVPGTGKSALVSEVLERYIANSGGASNINVADINCVTVGAASNVFVKVHEAFSSNDQDNLHDNMSDTDTDEDVLLFGIKRQIVDDLDKRFLGPSSPNKRYLLVLDELDHMLTRDQEVLHRLFHWACAPESRLVLVGIANALDLTNRLLPRLRRAGLVPQLLSFKPYEAPDIIRVIEARLWTLVEQRSKSLSDEKRDKAVGQKPKLPPLIHPSAIQLCARRVAANTGDLRKAFDICCRAIELAEAEQAVAQPQNTSNNGTSSSTDFNDRTNNSALASPGSRLKSSLLSSHSLDTNLISNRDSQPGTQISNHTVIPTPHVSISHVAKACSSLFYLNIGHRIQSLNLHQKAVLCVLVMLEQHPHLRQSHNSKQRRAIGHMDSPSRSPAFNDFTPMPVIVADVYERYTSLCHRSQAVAALPYTDFLDVVSVLETHGLVETLLDSPRKRKRALLVGIGSGAATTSRGGSNPGSPTAGKNAMTITGGARGFESDIGQRRLKSQVTQGDLVPAVASISLLKIFLDED</sequence>
<evidence type="ECO:0000256" key="2">
    <source>
        <dbReference type="SAM" id="MobiDB-lite"/>
    </source>
</evidence>
<dbReference type="GO" id="GO:0051301">
    <property type="term" value="P:cell division"/>
    <property type="evidence" value="ECO:0007669"/>
    <property type="project" value="InterPro"/>
</dbReference>
<dbReference type="EMBL" id="CCBN010000002">
    <property type="protein sequence ID" value="CDO51792.1"/>
    <property type="molecule type" value="Genomic_DNA"/>
</dbReference>
<comment type="caution">
    <text evidence="4">The sequence shown here is derived from an EMBL/GenBank/DDBJ whole genome shotgun (WGS) entry which is preliminary data.</text>
</comment>
<dbReference type="AlphaFoldDB" id="A0A0J9X4V8"/>
<dbReference type="InterPro" id="IPR054425">
    <property type="entry name" value="Cdc6_ORC1-like_ATPase_lid"/>
</dbReference>
<feature type="region of interest" description="Disordered" evidence="2">
    <location>
        <begin position="1"/>
        <end position="106"/>
    </location>
</feature>
<feature type="compositionally biased region" description="Acidic residues" evidence="2">
    <location>
        <begin position="74"/>
        <end position="91"/>
    </location>
</feature>
<dbReference type="Gene3D" id="1.10.8.60">
    <property type="match status" value="1"/>
</dbReference>
<feature type="compositionally biased region" description="Basic residues" evidence="2">
    <location>
        <begin position="95"/>
        <end position="106"/>
    </location>
</feature>
<dbReference type="GO" id="GO:0033314">
    <property type="term" value="P:mitotic DNA replication checkpoint signaling"/>
    <property type="evidence" value="ECO:0007669"/>
    <property type="project" value="TreeGrafter"/>
</dbReference>
<dbReference type="InterPro" id="IPR003593">
    <property type="entry name" value="AAA+_ATPase"/>
</dbReference>
<dbReference type="InterPro" id="IPR027417">
    <property type="entry name" value="P-loop_NTPase"/>
</dbReference>
<dbReference type="Gene3D" id="3.40.50.300">
    <property type="entry name" value="P-loop containing nucleotide triphosphate hydrolases"/>
    <property type="match status" value="1"/>
</dbReference>
<dbReference type="InterPro" id="IPR050311">
    <property type="entry name" value="ORC1/CDC6"/>
</dbReference>
<dbReference type="Proteomes" id="UP000242525">
    <property type="component" value="Unassembled WGS sequence"/>
</dbReference>
<dbReference type="SUPFAM" id="SSF52540">
    <property type="entry name" value="P-loop containing nucleoside triphosphate hydrolases"/>
    <property type="match status" value="1"/>
</dbReference>
<dbReference type="PANTHER" id="PTHR10763">
    <property type="entry name" value="CELL DIVISION CONTROL PROTEIN 6-RELATED"/>
    <property type="match status" value="1"/>
</dbReference>
<dbReference type="SMART" id="SM00382">
    <property type="entry name" value="AAA"/>
    <property type="match status" value="1"/>
</dbReference>
<dbReference type="Pfam" id="PF13191">
    <property type="entry name" value="AAA_16"/>
    <property type="match status" value="1"/>
</dbReference>
<evidence type="ECO:0000313" key="5">
    <source>
        <dbReference type="Proteomes" id="UP000242525"/>
    </source>
</evidence>
<dbReference type="GO" id="GO:0005524">
    <property type="term" value="F:ATP binding"/>
    <property type="evidence" value="ECO:0007669"/>
    <property type="project" value="UniProtKB-KW"/>
</dbReference>
<dbReference type="STRING" id="1173061.A0A0J9X4V8"/>
<evidence type="ECO:0000259" key="3">
    <source>
        <dbReference type="SMART" id="SM00382"/>
    </source>
</evidence>
<feature type="compositionally biased region" description="Low complexity" evidence="2">
    <location>
        <begin position="483"/>
        <end position="493"/>
    </location>
</feature>
<feature type="domain" description="AAA+ ATPase" evidence="3">
    <location>
        <begin position="223"/>
        <end position="393"/>
    </location>
</feature>
<keyword evidence="4" id="KW-0067">ATP-binding</keyword>
<keyword evidence="4" id="KW-0547">Nucleotide-binding</keyword>
<dbReference type="OrthoDB" id="1926878at2759"/>
<feature type="region of interest" description="Disordered" evidence="2">
    <location>
        <begin position="477"/>
        <end position="510"/>
    </location>
</feature>
<dbReference type="GO" id="GO:0003688">
    <property type="term" value="F:DNA replication origin binding"/>
    <property type="evidence" value="ECO:0007669"/>
    <property type="project" value="TreeGrafter"/>
</dbReference>
<evidence type="ECO:0000256" key="1">
    <source>
        <dbReference type="ARBA" id="ARBA00022705"/>
    </source>
</evidence>
<feature type="region of interest" description="Disordered" evidence="2">
    <location>
        <begin position="593"/>
        <end position="612"/>
    </location>
</feature>
<name>A0A0J9X4V8_GEOCN</name>
<dbReference type="InterPro" id="IPR016314">
    <property type="entry name" value="Cdc6/18"/>
</dbReference>
<dbReference type="GO" id="GO:0006270">
    <property type="term" value="P:DNA replication initiation"/>
    <property type="evidence" value="ECO:0007669"/>
    <property type="project" value="InterPro"/>
</dbReference>
<gene>
    <name evidence="4" type="ORF">BN980_GECA02s00956g</name>
</gene>
<proteinExistence type="predicted"/>
<feature type="region of interest" description="Disordered" evidence="2">
    <location>
        <begin position="685"/>
        <end position="704"/>
    </location>
</feature>
<evidence type="ECO:0000313" key="4">
    <source>
        <dbReference type="EMBL" id="CDO51792.1"/>
    </source>
</evidence>
<dbReference type="GO" id="GO:0005634">
    <property type="term" value="C:nucleus"/>
    <property type="evidence" value="ECO:0007669"/>
    <property type="project" value="TreeGrafter"/>
</dbReference>
<accession>A0A0J9X4V8</accession>
<dbReference type="Pfam" id="PF22606">
    <property type="entry name" value="Cdc6-ORC-like_ATPase_lid"/>
    <property type="match status" value="1"/>
</dbReference>
<protein>
    <submittedName>
        <fullName evidence="4">Similar to Saccharomyces cerevisiae YJL194W CDC6 Essential ATP-binding protein required for DNA replication</fullName>
    </submittedName>
</protein>
<feature type="compositionally biased region" description="Basic residues" evidence="2">
    <location>
        <begin position="593"/>
        <end position="604"/>
    </location>
</feature>
<reference evidence="4" key="1">
    <citation type="submission" date="2014-03" db="EMBL/GenBank/DDBJ databases">
        <authorList>
            <person name="Casaregola S."/>
        </authorList>
    </citation>
    <scope>NUCLEOTIDE SEQUENCE [LARGE SCALE GENOMIC DNA]</scope>
    <source>
        <strain evidence="4">CLIB 918</strain>
    </source>
</reference>
<dbReference type="PANTHER" id="PTHR10763:SF26">
    <property type="entry name" value="CELL DIVISION CONTROL PROTEIN 6 HOMOLOG"/>
    <property type="match status" value="1"/>
</dbReference>
<keyword evidence="1" id="KW-0235">DNA replication</keyword>
<organism evidence="4 5">
    <name type="scientific">Geotrichum candidum</name>
    <name type="common">Oospora lactis</name>
    <name type="synonym">Dipodascus geotrichum</name>
    <dbReference type="NCBI Taxonomy" id="1173061"/>
    <lineage>
        <taxon>Eukaryota</taxon>
        <taxon>Fungi</taxon>
        <taxon>Dikarya</taxon>
        <taxon>Ascomycota</taxon>
        <taxon>Saccharomycotina</taxon>
        <taxon>Dipodascomycetes</taxon>
        <taxon>Dipodascales</taxon>
        <taxon>Dipodascaceae</taxon>
        <taxon>Geotrichum</taxon>
    </lineage>
</organism>